<dbReference type="GO" id="GO:0006886">
    <property type="term" value="P:intracellular protein transport"/>
    <property type="evidence" value="ECO:0007669"/>
    <property type="project" value="InterPro"/>
</dbReference>
<dbReference type="SUPFAM" id="SSF82919">
    <property type="entry name" value="Zn-finger domain of Sec23/24"/>
    <property type="match status" value="1"/>
</dbReference>
<organism evidence="3 4">
    <name type="scientific">Anaeramoeba flamelloides</name>
    <dbReference type="NCBI Taxonomy" id="1746091"/>
    <lineage>
        <taxon>Eukaryota</taxon>
        <taxon>Metamonada</taxon>
        <taxon>Anaeramoebidae</taxon>
        <taxon>Anaeramoeba</taxon>
    </lineage>
</organism>
<dbReference type="InterPro" id="IPR012990">
    <property type="entry name" value="Beta-sandwich_Sec23_24"/>
</dbReference>
<dbReference type="SUPFAM" id="SSF81811">
    <property type="entry name" value="Helical domain of Sec23/24"/>
    <property type="match status" value="1"/>
</dbReference>
<dbReference type="Gene3D" id="3.40.50.410">
    <property type="entry name" value="von Willebrand factor, type A domain"/>
    <property type="match status" value="1"/>
</dbReference>
<dbReference type="GO" id="GO:0070971">
    <property type="term" value="C:endoplasmic reticulum exit site"/>
    <property type="evidence" value="ECO:0007669"/>
    <property type="project" value="TreeGrafter"/>
</dbReference>
<dbReference type="GO" id="GO:0000149">
    <property type="term" value="F:SNARE binding"/>
    <property type="evidence" value="ECO:0007669"/>
    <property type="project" value="TreeGrafter"/>
</dbReference>
<dbReference type="GO" id="GO:0090110">
    <property type="term" value="P:COPII-coated vesicle cargo loading"/>
    <property type="evidence" value="ECO:0007669"/>
    <property type="project" value="TreeGrafter"/>
</dbReference>
<reference evidence="3" key="1">
    <citation type="submission" date="2022-08" db="EMBL/GenBank/DDBJ databases">
        <title>Novel sulphate-reducing endosymbionts in the free-living metamonad Anaeramoeba.</title>
        <authorList>
            <person name="Jerlstrom-Hultqvist J."/>
            <person name="Cepicka I."/>
            <person name="Gallot-Lavallee L."/>
            <person name="Salas-Leiva D."/>
            <person name="Curtis B.A."/>
            <person name="Zahonova K."/>
            <person name="Pipaliya S."/>
            <person name="Dacks J."/>
            <person name="Roger A.J."/>
        </authorList>
    </citation>
    <scope>NUCLEOTIDE SEQUENCE</scope>
    <source>
        <strain evidence="3">Busselton2</strain>
    </source>
</reference>
<dbReference type="Pfam" id="PF04815">
    <property type="entry name" value="Sec23_helical"/>
    <property type="match status" value="1"/>
</dbReference>
<dbReference type="InterPro" id="IPR036174">
    <property type="entry name" value="Znf_Sec23_Sec24_sf"/>
</dbReference>
<dbReference type="Proteomes" id="UP001146793">
    <property type="component" value="Unassembled WGS sequence"/>
</dbReference>
<evidence type="ECO:0000313" key="3">
    <source>
        <dbReference type="EMBL" id="KAJ3427754.1"/>
    </source>
</evidence>
<dbReference type="Gene3D" id="2.30.30.380">
    <property type="entry name" value="Zn-finger domain of Sec23/24"/>
    <property type="match status" value="1"/>
</dbReference>
<name>A0AAV7YE76_9EUKA</name>
<evidence type="ECO:0000259" key="1">
    <source>
        <dbReference type="Pfam" id="PF04815"/>
    </source>
</evidence>
<dbReference type="Gene3D" id="1.20.120.730">
    <property type="entry name" value="Sec23/Sec24 helical domain"/>
    <property type="match status" value="1"/>
</dbReference>
<dbReference type="InterPro" id="IPR029006">
    <property type="entry name" value="ADF-H/Gelsolin-like_dom_sf"/>
</dbReference>
<dbReference type="SUPFAM" id="SSF53300">
    <property type="entry name" value="vWA-like"/>
    <property type="match status" value="1"/>
</dbReference>
<dbReference type="GO" id="GO:0030127">
    <property type="term" value="C:COPII vesicle coat"/>
    <property type="evidence" value="ECO:0007669"/>
    <property type="project" value="InterPro"/>
</dbReference>
<evidence type="ECO:0000313" key="4">
    <source>
        <dbReference type="Proteomes" id="UP001146793"/>
    </source>
</evidence>
<dbReference type="AlphaFoldDB" id="A0AAV7YE76"/>
<feature type="domain" description="Sec23/Sec24 helical" evidence="1">
    <location>
        <begin position="511"/>
        <end position="593"/>
    </location>
</feature>
<comment type="caution">
    <text evidence="3">The sequence shown here is derived from an EMBL/GenBank/DDBJ whole genome shotgun (WGS) entry which is preliminary data.</text>
</comment>
<dbReference type="InterPro" id="IPR050550">
    <property type="entry name" value="SEC23_SEC24_subfamily"/>
</dbReference>
<dbReference type="Gene3D" id="3.40.20.10">
    <property type="entry name" value="Severin"/>
    <property type="match status" value="1"/>
</dbReference>
<feature type="domain" description="Sec23/Sec24 beta-sandwich" evidence="2">
    <location>
        <begin position="414"/>
        <end position="495"/>
    </location>
</feature>
<evidence type="ECO:0000259" key="2">
    <source>
        <dbReference type="Pfam" id="PF08033"/>
    </source>
</evidence>
<sequence length="775" mass="89519">MLSKHVSQEYVKSSFKKLPVKGEEIQKMDLPFLIELQPFANETKITNLEAPPFVNYGKDDLSNCFQCISYLSGHAKISQKLDAWKCGVCGSMNRLPKWHQQTIQKDPILREGVVDISTTSKFHLSMPKTAVFAFVFDLRNCAIGNKEVRTIVANTLRGIVEDLQDRNKWKKPKLAFLTFTQNELQSWVFPKNSNRPKMVVLSDPEKCFTSNRNHLASATKCTKAINSFINMIESGRLSPRINSTRQTLNKSTTEGNEQPLNRIGFFQVMEQVKSILSLYGGKIFTFLGPHPFSKRWVDQEITKKDQMKEKKEQESIKEFHWLQQKVDPEEEKLEQDHFSKSLRKVAGLFAKKHFAITLFLFGNQNSQNLKVLENFARLTGGDMHLYPPITSQNRFLSNLVTDIKTAFDNKTVSQVSVSSRTPSGIYLSKIWGNGFVGELDKRFKSGSASINDSYLLQFKFSDSILISPIFIQLIFTYTNSFGERRQRIFTLKYLVTENILEIMNTVNVNILFNYYLKMGIKNLRINNSQPIKQKMISVCVSILQKYYSLKSIGQLSGLTTTKTRTELILPESLSTLPLICFAYIKNEIFLKKQKQENKKDLGIYIKNNIYNQFYFGNKNSTITTALLYPHLYSLHNIEFLQNSDNNILPRLSLTQQNIQNNGIYLIFNGLDMFLLIQKLADNGLINELFGTEAPNKGIYSNYSLPINKNSYNIKVREFIQYQNSVFMKKMRLNLIFEEQDQISPILRNWLIEDKSEQESSYQDFTKILFRKLDNL</sequence>
<dbReference type="Gene3D" id="2.60.40.1670">
    <property type="entry name" value="beta-sandwich domain of Sec23/24"/>
    <property type="match status" value="1"/>
</dbReference>
<dbReference type="InterPro" id="IPR036180">
    <property type="entry name" value="Gelsolin-like_dom_sf"/>
</dbReference>
<dbReference type="EMBL" id="JANTQA010000060">
    <property type="protein sequence ID" value="KAJ3427754.1"/>
    <property type="molecule type" value="Genomic_DNA"/>
</dbReference>
<dbReference type="GO" id="GO:0008270">
    <property type="term" value="F:zinc ion binding"/>
    <property type="evidence" value="ECO:0007669"/>
    <property type="project" value="InterPro"/>
</dbReference>
<proteinExistence type="predicted"/>
<dbReference type="Pfam" id="PF08033">
    <property type="entry name" value="Sec23_BS"/>
    <property type="match status" value="1"/>
</dbReference>
<dbReference type="InterPro" id="IPR036175">
    <property type="entry name" value="Sec23/24_helical_dom_sf"/>
</dbReference>
<dbReference type="SUPFAM" id="SSF81995">
    <property type="entry name" value="beta-sandwich domain of Sec23/24"/>
    <property type="match status" value="1"/>
</dbReference>
<dbReference type="SUPFAM" id="SSF82754">
    <property type="entry name" value="C-terminal, gelsolin-like domain of Sec23/24"/>
    <property type="match status" value="1"/>
</dbReference>
<dbReference type="InterPro" id="IPR036465">
    <property type="entry name" value="vWFA_dom_sf"/>
</dbReference>
<accession>A0AAV7YE76</accession>
<dbReference type="PANTHER" id="PTHR13803">
    <property type="entry name" value="SEC24-RELATED PROTEIN"/>
    <property type="match status" value="1"/>
</dbReference>
<protein>
    <submittedName>
        <fullName evidence="3">Sec24-related protein</fullName>
    </submittedName>
</protein>
<gene>
    <name evidence="3" type="ORF">M0812_25383</name>
</gene>
<dbReference type="InterPro" id="IPR006900">
    <property type="entry name" value="Sec23/24_helical_dom"/>
</dbReference>